<feature type="domain" description="HTH asnC-type" evidence="4">
    <location>
        <begin position="3"/>
        <end position="64"/>
    </location>
</feature>
<evidence type="ECO:0000256" key="3">
    <source>
        <dbReference type="ARBA" id="ARBA00023163"/>
    </source>
</evidence>
<dbReference type="GO" id="GO:0043200">
    <property type="term" value="P:response to amino acid"/>
    <property type="evidence" value="ECO:0007669"/>
    <property type="project" value="TreeGrafter"/>
</dbReference>
<dbReference type="AlphaFoldDB" id="A0A850QCW8"/>
<dbReference type="Gene3D" id="3.30.70.920">
    <property type="match status" value="1"/>
</dbReference>
<evidence type="ECO:0000256" key="2">
    <source>
        <dbReference type="ARBA" id="ARBA00023125"/>
    </source>
</evidence>
<dbReference type="SMART" id="SM00344">
    <property type="entry name" value="HTH_ASNC"/>
    <property type="match status" value="1"/>
</dbReference>
<dbReference type="GO" id="GO:0005829">
    <property type="term" value="C:cytosol"/>
    <property type="evidence" value="ECO:0007669"/>
    <property type="project" value="TreeGrafter"/>
</dbReference>
<dbReference type="InterPro" id="IPR011991">
    <property type="entry name" value="ArsR-like_HTH"/>
</dbReference>
<dbReference type="Pfam" id="PF01037">
    <property type="entry name" value="AsnC_trans_reg"/>
    <property type="match status" value="1"/>
</dbReference>
<evidence type="ECO:0000313" key="5">
    <source>
        <dbReference type="EMBL" id="NVO77178.1"/>
    </source>
</evidence>
<organism evidence="5 6">
    <name type="scientific">Undibacterium oligocarboniphilum</name>
    <dbReference type="NCBI Taxonomy" id="666702"/>
    <lineage>
        <taxon>Bacteria</taxon>
        <taxon>Pseudomonadati</taxon>
        <taxon>Pseudomonadota</taxon>
        <taxon>Betaproteobacteria</taxon>
        <taxon>Burkholderiales</taxon>
        <taxon>Oxalobacteraceae</taxon>
        <taxon>Undibacterium</taxon>
    </lineage>
</organism>
<evidence type="ECO:0000259" key="4">
    <source>
        <dbReference type="PROSITE" id="PS50956"/>
    </source>
</evidence>
<dbReference type="Pfam" id="PF13412">
    <property type="entry name" value="HTH_24"/>
    <property type="match status" value="1"/>
</dbReference>
<gene>
    <name evidence="5" type="ORF">HV832_04970</name>
</gene>
<dbReference type="InterPro" id="IPR036390">
    <property type="entry name" value="WH_DNA-bd_sf"/>
</dbReference>
<dbReference type="PANTHER" id="PTHR30154:SF46">
    <property type="entry name" value="TRANSCRIPTIONAL REGULATORY PROTEIN"/>
    <property type="match status" value="1"/>
</dbReference>
<protein>
    <submittedName>
        <fullName evidence="5">Lrp/AsnC family transcriptional regulator</fullName>
    </submittedName>
</protein>
<accession>A0A850QCW8</accession>
<dbReference type="CDD" id="cd00090">
    <property type="entry name" value="HTH_ARSR"/>
    <property type="match status" value="1"/>
</dbReference>
<comment type="caution">
    <text evidence="5">The sequence shown here is derived from an EMBL/GenBank/DDBJ whole genome shotgun (WGS) entry which is preliminary data.</text>
</comment>
<keyword evidence="6" id="KW-1185">Reference proteome</keyword>
<keyword evidence="3" id="KW-0804">Transcription</keyword>
<dbReference type="EMBL" id="JABXYJ010000002">
    <property type="protein sequence ID" value="NVO77178.1"/>
    <property type="molecule type" value="Genomic_DNA"/>
</dbReference>
<dbReference type="InterPro" id="IPR019887">
    <property type="entry name" value="Tscrpt_reg_AsnC/Lrp_C"/>
</dbReference>
<evidence type="ECO:0000313" key="6">
    <source>
        <dbReference type="Proteomes" id="UP000588051"/>
    </source>
</evidence>
<dbReference type="SUPFAM" id="SSF54909">
    <property type="entry name" value="Dimeric alpha+beta barrel"/>
    <property type="match status" value="1"/>
</dbReference>
<dbReference type="InterPro" id="IPR019888">
    <property type="entry name" value="Tscrpt_reg_AsnC-like"/>
</dbReference>
<sequence>MQLDPVDFKILQQLQSDGRISNQELADKVFLSPSSCLRRVRMLEEAGIIHHYCAVVDAEKVGLEVDAFVQVTMRRDVEQWHENFSQALQQWPEVIGSYIITGDANYLLRVRARNLKHYSSFVLESLYKTPGVLDIRSNIVLQTLKDTRQIATELMTDQQR</sequence>
<evidence type="ECO:0000256" key="1">
    <source>
        <dbReference type="ARBA" id="ARBA00023015"/>
    </source>
</evidence>
<proteinExistence type="predicted"/>
<name>A0A850QCW8_9BURK</name>
<dbReference type="FunFam" id="1.10.10.10:FF:000186">
    <property type="entry name" value="AsnC family transcriptional regulator"/>
    <property type="match status" value="1"/>
</dbReference>
<keyword evidence="1" id="KW-0805">Transcription regulation</keyword>
<dbReference type="Proteomes" id="UP000588051">
    <property type="component" value="Unassembled WGS sequence"/>
</dbReference>
<keyword evidence="2" id="KW-0238">DNA-binding</keyword>
<dbReference type="RefSeq" id="WP_176802433.1">
    <property type="nucleotide sequence ID" value="NZ_JABXYJ010000002.1"/>
</dbReference>
<dbReference type="GO" id="GO:0006355">
    <property type="term" value="P:regulation of DNA-templated transcription"/>
    <property type="evidence" value="ECO:0007669"/>
    <property type="project" value="UniProtKB-ARBA"/>
</dbReference>
<dbReference type="PRINTS" id="PR00033">
    <property type="entry name" value="HTHASNC"/>
</dbReference>
<dbReference type="Gene3D" id="1.10.10.10">
    <property type="entry name" value="Winged helix-like DNA-binding domain superfamily/Winged helix DNA-binding domain"/>
    <property type="match status" value="1"/>
</dbReference>
<dbReference type="PROSITE" id="PS50956">
    <property type="entry name" value="HTH_ASNC_2"/>
    <property type="match status" value="1"/>
</dbReference>
<dbReference type="InterPro" id="IPR036388">
    <property type="entry name" value="WH-like_DNA-bd_sf"/>
</dbReference>
<reference evidence="5 6" key="1">
    <citation type="submission" date="2020-06" db="EMBL/GenBank/DDBJ databases">
        <authorList>
            <person name="Qiu C."/>
            <person name="Liu Z."/>
        </authorList>
    </citation>
    <scope>NUCLEOTIDE SEQUENCE [LARGE SCALE GENOMIC DNA]</scope>
    <source>
        <strain evidence="5 6">EM 1</strain>
    </source>
</reference>
<dbReference type="SUPFAM" id="SSF46785">
    <property type="entry name" value="Winged helix' DNA-binding domain"/>
    <property type="match status" value="1"/>
</dbReference>
<dbReference type="InterPro" id="IPR011008">
    <property type="entry name" value="Dimeric_a/b-barrel"/>
</dbReference>
<dbReference type="GO" id="GO:0043565">
    <property type="term" value="F:sequence-specific DNA binding"/>
    <property type="evidence" value="ECO:0007669"/>
    <property type="project" value="InterPro"/>
</dbReference>
<dbReference type="PANTHER" id="PTHR30154">
    <property type="entry name" value="LEUCINE-RESPONSIVE REGULATORY PROTEIN"/>
    <property type="match status" value="1"/>
</dbReference>
<dbReference type="InterPro" id="IPR000485">
    <property type="entry name" value="AsnC-type_HTH_dom"/>
</dbReference>